<gene>
    <name evidence="1" type="ORF">IV73_GL000965</name>
</gene>
<organism evidence="1 2">
    <name type="scientific">Weissella kandleri</name>
    <dbReference type="NCBI Taxonomy" id="1616"/>
    <lineage>
        <taxon>Bacteria</taxon>
        <taxon>Bacillati</taxon>
        <taxon>Bacillota</taxon>
        <taxon>Bacilli</taxon>
        <taxon>Lactobacillales</taxon>
        <taxon>Lactobacillaceae</taxon>
        <taxon>Weissella</taxon>
    </lineage>
</organism>
<evidence type="ECO:0000313" key="2">
    <source>
        <dbReference type="Proteomes" id="UP000051655"/>
    </source>
</evidence>
<dbReference type="Proteomes" id="UP000051655">
    <property type="component" value="Unassembled WGS sequence"/>
</dbReference>
<sequence length="51" mass="5769">MNFDDIKDKAQDALHDVNVDDLKDKAEGFIEDNKDNIDGAVDKIKGMFNKD</sequence>
<protein>
    <submittedName>
        <fullName evidence="1">Uncharacterized protein</fullName>
    </submittedName>
</protein>
<keyword evidence="2" id="KW-1185">Reference proteome</keyword>
<dbReference type="RefSeq" id="WP_162258961.1">
    <property type="nucleotide sequence ID" value="NZ_JQBP01000003.1"/>
</dbReference>
<accession>A0A0R2JCY7</accession>
<evidence type="ECO:0000313" key="1">
    <source>
        <dbReference type="EMBL" id="KRN75203.1"/>
    </source>
</evidence>
<name>A0A0R2JCY7_9LACO</name>
<proteinExistence type="predicted"/>
<dbReference type="PATRIC" id="fig|1616.3.peg.987"/>
<comment type="caution">
    <text evidence="1">The sequence shown here is derived from an EMBL/GenBank/DDBJ whole genome shotgun (WGS) entry which is preliminary data.</text>
</comment>
<dbReference type="EMBL" id="JQBP01000003">
    <property type="protein sequence ID" value="KRN75203.1"/>
    <property type="molecule type" value="Genomic_DNA"/>
</dbReference>
<reference evidence="1 2" key="1">
    <citation type="journal article" date="2015" name="Genome Announc.">
        <title>Expanding the biotechnology potential of lactobacilli through comparative genomics of 213 strains and associated genera.</title>
        <authorList>
            <person name="Sun Z."/>
            <person name="Harris H.M."/>
            <person name="McCann A."/>
            <person name="Guo C."/>
            <person name="Argimon S."/>
            <person name="Zhang W."/>
            <person name="Yang X."/>
            <person name="Jeffery I.B."/>
            <person name="Cooney J.C."/>
            <person name="Kagawa T.F."/>
            <person name="Liu W."/>
            <person name="Song Y."/>
            <person name="Salvetti E."/>
            <person name="Wrobel A."/>
            <person name="Rasinkangas P."/>
            <person name="Parkhill J."/>
            <person name="Rea M.C."/>
            <person name="O'Sullivan O."/>
            <person name="Ritari J."/>
            <person name="Douillard F.P."/>
            <person name="Paul Ross R."/>
            <person name="Yang R."/>
            <person name="Briner A.E."/>
            <person name="Felis G.E."/>
            <person name="de Vos W.M."/>
            <person name="Barrangou R."/>
            <person name="Klaenhammer T.R."/>
            <person name="Caufield P.W."/>
            <person name="Cui Y."/>
            <person name="Zhang H."/>
            <person name="O'Toole P.W."/>
        </authorList>
    </citation>
    <scope>NUCLEOTIDE SEQUENCE [LARGE SCALE GENOMIC DNA]</scope>
    <source>
        <strain evidence="1 2">DSM 20593</strain>
    </source>
</reference>
<dbReference type="AlphaFoldDB" id="A0A0R2JCY7"/>